<accession>A0A8J2JG53</accession>
<dbReference type="PANTHER" id="PTHR24416">
    <property type="entry name" value="TYROSINE-PROTEIN KINASE RECEPTOR"/>
    <property type="match status" value="1"/>
</dbReference>
<sequence length="35" mass="3917">MGWAIQISRGMQHLHAKKVIHGDLAARNVLLYSNS</sequence>
<dbReference type="InterPro" id="IPR000719">
    <property type="entry name" value="Prot_kinase_dom"/>
</dbReference>
<dbReference type="PROSITE" id="PS00109">
    <property type="entry name" value="PROTEIN_KINASE_TYR"/>
    <property type="match status" value="1"/>
</dbReference>
<dbReference type="OrthoDB" id="3256376at2759"/>
<evidence type="ECO:0000313" key="3">
    <source>
        <dbReference type="Proteomes" id="UP000708208"/>
    </source>
</evidence>
<dbReference type="AlphaFoldDB" id="A0A8J2JG53"/>
<dbReference type="InterPro" id="IPR050122">
    <property type="entry name" value="RTK"/>
</dbReference>
<comment type="caution">
    <text evidence="2">The sequence shown here is derived from an EMBL/GenBank/DDBJ whole genome shotgun (WGS) entry which is preliminary data.</text>
</comment>
<gene>
    <name evidence="2" type="ORF">AFUS01_LOCUS8909</name>
</gene>
<dbReference type="PROSITE" id="PS50011">
    <property type="entry name" value="PROTEIN_KINASE_DOM"/>
    <property type="match status" value="1"/>
</dbReference>
<dbReference type="GO" id="GO:0007169">
    <property type="term" value="P:cell surface receptor protein tyrosine kinase signaling pathway"/>
    <property type="evidence" value="ECO:0007669"/>
    <property type="project" value="TreeGrafter"/>
</dbReference>
<evidence type="ECO:0000313" key="2">
    <source>
        <dbReference type="EMBL" id="CAG7719590.1"/>
    </source>
</evidence>
<keyword evidence="3" id="KW-1185">Reference proteome</keyword>
<feature type="non-terminal residue" evidence="2">
    <location>
        <position position="1"/>
    </location>
</feature>
<name>A0A8J2JG53_9HEXA</name>
<dbReference type="GO" id="GO:0005886">
    <property type="term" value="C:plasma membrane"/>
    <property type="evidence" value="ECO:0007669"/>
    <property type="project" value="TreeGrafter"/>
</dbReference>
<proteinExistence type="predicted"/>
<dbReference type="EMBL" id="CAJVCH010062722">
    <property type="protein sequence ID" value="CAG7719590.1"/>
    <property type="molecule type" value="Genomic_DNA"/>
</dbReference>
<dbReference type="GO" id="GO:0004714">
    <property type="term" value="F:transmembrane receptor protein tyrosine kinase activity"/>
    <property type="evidence" value="ECO:0007669"/>
    <property type="project" value="TreeGrafter"/>
</dbReference>
<feature type="domain" description="Protein kinase" evidence="1">
    <location>
        <begin position="1"/>
        <end position="35"/>
    </location>
</feature>
<evidence type="ECO:0000259" key="1">
    <source>
        <dbReference type="PROSITE" id="PS50011"/>
    </source>
</evidence>
<dbReference type="Proteomes" id="UP000708208">
    <property type="component" value="Unassembled WGS sequence"/>
</dbReference>
<dbReference type="PANTHER" id="PTHR24416:SF600">
    <property type="entry name" value="PDGF- AND VEGF-RECEPTOR RELATED, ISOFORM J"/>
    <property type="match status" value="1"/>
</dbReference>
<organism evidence="2 3">
    <name type="scientific">Allacma fusca</name>
    <dbReference type="NCBI Taxonomy" id="39272"/>
    <lineage>
        <taxon>Eukaryota</taxon>
        <taxon>Metazoa</taxon>
        <taxon>Ecdysozoa</taxon>
        <taxon>Arthropoda</taxon>
        <taxon>Hexapoda</taxon>
        <taxon>Collembola</taxon>
        <taxon>Symphypleona</taxon>
        <taxon>Sminthuridae</taxon>
        <taxon>Allacma</taxon>
    </lineage>
</organism>
<dbReference type="Pfam" id="PF07714">
    <property type="entry name" value="PK_Tyr_Ser-Thr"/>
    <property type="match status" value="1"/>
</dbReference>
<reference evidence="2" key="1">
    <citation type="submission" date="2021-06" db="EMBL/GenBank/DDBJ databases">
        <authorList>
            <person name="Hodson N. C."/>
            <person name="Mongue J. A."/>
            <person name="Jaron S. K."/>
        </authorList>
    </citation>
    <scope>NUCLEOTIDE SEQUENCE</scope>
</reference>
<dbReference type="InterPro" id="IPR008266">
    <property type="entry name" value="Tyr_kinase_AS"/>
</dbReference>
<dbReference type="InterPro" id="IPR001245">
    <property type="entry name" value="Ser-Thr/Tyr_kinase_cat_dom"/>
</dbReference>
<protein>
    <recommendedName>
        <fullName evidence="1">Protein kinase domain-containing protein</fullName>
    </recommendedName>
</protein>
<dbReference type="GO" id="GO:0043235">
    <property type="term" value="C:receptor complex"/>
    <property type="evidence" value="ECO:0007669"/>
    <property type="project" value="TreeGrafter"/>
</dbReference>
<dbReference type="GO" id="GO:0005524">
    <property type="term" value="F:ATP binding"/>
    <property type="evidence" value="ECO:0007669"/>
    <property type="project" value="InterPro"/>
</dbReference>